<evidence type="ECO:0000313" key="2">
    <source>
        <dbReference type="Proteomes" id="UP000232164"/>
    </source>
</evidence>
<dbReference type="AlphaFoldDB" id="A0A2N0D1E9"/>
<evidence type="ECO:0000313" key="1">
    <source>
        <dbReference type="EMBL" id="PKA39950.1"/>
    </source>
</evidence>
<dbReference type="EMBL" id="PIQN01000025">
    <property type="protein sequence ID" value="PKA39950.1"/>
    <property type="molecule type" value="Genomic_DNA"/>
</dbReference>
<reference evidence="1 2" key="2">
    <citation type="submission" date="2017-12" db="EMBL/GenBank/DDBJ databases">
        <title>Genome sequence of Rhizobium sullae HCNT1 isolated from Sulla coronaria nodules and featuring peculiar denitrification phenotypes.</title>
        <authorList>
            <person name="De Diego-Diaz B."/>
            <person name="Treu L."/>
            <person name="Campanaro S."/>
            <person name="Da Silva Duarte V."/>
            <person name="Basaglia M."/>
            <person name="Favaro L."/>
            <person name="Casella S."/>
            <person name="Squartini A."/>
        </authorList>
    </citation>
    <scope>NUCLEOTIDE SEQUENCE [LARGE SCALE GENOMIC DNA]</scope>
    <source>
        <strain evidence="1 2">HCNT1</strain>
    </source>
</reference>
<sequence>MLAVPYFLSPAEGISKCEAIAIQRGERLLLSLKTWVFGKPKKPKSPSLVSQWDRDNYLGIDATANIRGKIAVRSGDENALVVGEKSKFSGTIVVSGNKNRILIGSNVDFRGDILVKGDGQTVSIGDHSTTVGVYILCQEGCDVSIGRRCMFSREIEVRTTDAHSVIDRSTGNRLNKPASVAIGDHVWVGLGSIINKGSNIPADSIVGARSFVNGTFEEAGVILAGTPARVVKRNITWNRSRKANFTVEEMDSWRS</sequence>
<protein>
    <recommendedName>
        <fullName evidence="3">Acyltransferase</fullName>
    </recommendedName>
</protein>
<name>A0A2N0D1E9_RHISU</name>
<dbReference type="Gene3D" id="2.160.10.10">
    <property type="entry name" value="Hexapeptide repeat proteins"/>
    <property type="match status" value="1"/>
</dbReference>
<dbReference type="Proteomes" id="UP000232164">
    <property type="component" value="Unassembled WGS sequence"/>
</dbReference>
<organism evidence="1 2">
    <name type="scientific">Rhizobium sullae</name>
    <name type="common">Rhizobium hedysari</name>
    <dbReference type="NCBI Taxonomy" id="50338"/>
    <lineage>
        <taxon>Bacteria</taxon>
        <taxon>Pseudomonadati</taxon>
        <taxon>Pseudomonadota</taxon>
        <taxon>Alphaproteobacteria</taxon>
        <taxon>Hyphomicrobiales</taxon>
        <taxon>Rhizobiaceae</taxon>
        <taxon>Rhizobium/Agrobacterium group</taxon>
        <taxon>Rhizobium</taxon>
    </lineage>
</organism>
<comment type="caution">
    <text evidence="1">The sequence shown here is derived from an EMBL/GenBank/DDBJ whole genome shotgun (WGS) entry which is preliminary data.</text>
</comment>
<proteinExistence type="predicted"/>
<dbReference type="PANTHER" id="PTHR23416">
    <property type="entry name" value="SIALIC ACID SYNTHASE-RELATED"/>
    <property type="match status" value="1"/>
</dbReference>
<reference evidence="1 2" key="1">
    <citation type="submission" date="2017-11" db="EMBL/GenBank/DDBJ databases">
        <authorList>
            <person name="Han C.G."/>
        </authorList>
    </citation>
    <scope>NUCLEOTIDE SEQUENCE [LARGE SCALE GENOMIC DNA]</scope>
    <source>
        <strain evidence="1 2">HCNT1</strain>
    </source>
</reference>
<dbReference type="SUPFAM" id="SSF51161">
    <property type="entry name" value="Trimeric LpxA-like enzymes"/>
    <property type="match status" value="1"/>
</dbReference>
<dbReference type="InterPro" id="IPR051159">
    <property type="entry name" value="Hexapeptide_acetyltransf"/>
</dbReference>
<accession>A0A2N0D1E9</accession>
<evidence type="ECO:0008006" key="3">
    <source>
        <dbReference type="Google" id="ProtNLM"/>
    </source>
</evidence>
<dbReference type="RefSeq" id="WP_100772880.1">
    <property type="nucleotide sequence ID" value="NZ_PIQN01000025.1"/>
</dbReference>
<gene>
    <name evidence="1" type="ORF">CWR43_30235</name>
</gene>
<dbReference type="InterPro" id="IPR011004">
    <property type="entry name" value="Trimer_LpxA-like_sf"/>
</dbReference>